<dbReference type="Gene3D" id="1.10.287.2900">
    <property type="match status" value="1"/>
</dbReference>
<organism evidence="3 4">
    <name type="scientific">Dekkera bruxellensis</name>
    <name type="common">Brettanomyces custersii</name>
    <dbReference type="NCBI Taxonomy" id="5007"/>
    <lineage>
        <taxon>Eukaryota</taxon>
        <taxon>Fungi</taxon>
        <taxon>Dikarya</taxon>
        <taxon>Ascomycota</taxon>
        <taxon>Saccharomycotina</taxon>
        <taxon>Pichiomycetes</taxon>
        <taxon>Pichiales</taxon>
        <taxon>Pichiaceae</taxon>
        <taxon>Brettanomyces</taxon>
    </lineage>
</organism>
<dbReference type="PANTHER" id="PTHR47106">
    <property type="entry name" value="COILED-COIL-HELIX-COILED-COIL-HELIX DOMAIN-CONTAINING PROTEIN 5"/>
    <property type="match status" value="1"/>
</dbReference>
<dbReference type="GO" id="GO:0005758">
    <property type="term" value="C:mitochondrial intermembrane space"/>
    <property type="evidence" value="ECO:0007669"/>
    <property type="project" value="TreeGrafter"/>
</dbReference>
<name>A0A7D9D1H7_DEKBR</name>
<dbReference type="AlphaFoldDB" id="A0A7D9D1H7"/>
<evidence type="ECO:0000259" key="1">
    <source>
        <dbReference type="Pfam" id="PF16860"/>
    </source>
</evidence>
<evidence type="ECO:0000313" key="2">
    <source>
        <dbReference type="EMBL" id="KAF6008725.1"/>
    </source>
</evidence>
<evidence type="ECO:0000313" key="3">
    <source>
        <dbReference type="EMBL" id="VUG20313.1"/>
    </source>
</evidence>
<dbReference type="InterPro" id="IPR031731">
    <property type="entry name" value="CX9C"/>
</dbReference>
<accession>A0A7D9D1H7</accession>
<dbReference type="InterPro" id="IPR052848">
    <property type="entry name" value="CHCH_domain-containing_protein"/>
</dbReference>
<dbReference type="EMBL" id="JABCYN010000034">
    <property type="protein sequence ID" value="KAF6008725.1"/>
    <property type="molecule type" value="Genomic_DNA"/>
</dbReference>
<dbReference type="Pfam" id="PF16860">
    <property type="entry name" value="CX9C"/>
    <property type="match status" value="1"/>
</dbReference>
<evidence type="ECO:0000313" key="4">
    <source>
        <dbReference type="Proteomes" id="UP000478008"/>
    </source>
</evidence>
<dbReference type="Proteomes" id="UP000478008">
    <property type="component" value="Unassembled WGS sequence"/>
</dbReference>
<evidence type="ECO:0000313" key="5">
    <source>
        <dbReference type="Proteomes" id="UP000568158"/>
    </source>
</evidence>
<dbReference type="PROSITE" id="PS51808">
    <property type="entry name" value="CHCH"/>
    <property type="match status" value="1"/>
</dbReference>
<dbReference type="EMBL" id="CABFWN010000007">
    <property type="protein sequence ID" value="VUG20313.1"/>
    <property type="molecule type" value="Genomic_DNA"/>
</dbReference>
<reference evidence="3 4" key="1">
    <citation type="submission" date="2019-07" db="EMBL/GenBank/DDBJ databases">
        <authorList>
            <person name="Friedrich A."/>
            <person name="Schacherer J."/>
        </authorList>
    </citation>
    <scope>NUCLEOTIDE SEQUENCE [LARGE SCALE GENOMIC DNA]</scope>
</reference>
<gene>
    <name evidence="3" type="primary">MIX14</name>
    <name evidence="3" type="ORF">DEBR0S7_01112G</name>
    <name evidence="2" type="ORF">HII12_003952</name>
</gene>
<keyword evidence="4" id="KW-1185">Reference proteome</keyword>
<dbReference type="PANTHER" id="PTHR47106:SF1">
    <property type="entry name" value="COILED-COIL-HELIX-COILED-COIL-HELIX DOMAIN-CONTAINING PROTEIN 5"/>
    <property type="match status" value="1"/>
</dbReference>
<sequence length="114" mass="13248">MSRVLDDIIMEDVAKACPESFLGFNKCMQSPEVRDKRDCIKYQVALQKCVREDVKSFQRIQKNCTEMISKYEHCLQNNSTNYSSKCFDELKQVRLCAAKQVGGDVKLEEDRKNQ</sequence>
<dbReference type="Proteomes" id="UP000568158">
    <property type="component" value="Unassembled WGS sequence"/>
</dbReference>
<feature type="domain" description="IMS import disulfide relay-system CHCH-CHCH-like Cx9C" evidence="1">
    <location>
        <begin position="10"/>
        <end position="54"/>
    </location>
</feature>
<protein>
    <submittedName>
        <fullName evidence="3">DEBR0S7_01112g1_1</fullName>
    </submittedName>
</protein>
<dbReference type="GO" id="GO:0045333">
    <property type="term" value="P:cellular respiration"/>
    <property type="evidence" value="ECO:0007669"/>
    <property type="project" value="TreeGrafter"/>
</dbReference>
<proteinExistence type="predicted"/>
<reference evidence="2 5" key="2">
    <citation type="journal article" date="2020" name="Appl. Microbiol. Biotechnol.">
        <title>Targeted gene deletion in Brettanomyces bruxellensis with an expression-free CRISPR-Cas9 system.</title>
        <authorList>
            <person name="Varela C."/>
            <person name="Bartel C."/>
            <person name="Onetto C."/>
            <person name="Borneman A."/>
        </authorList>
    </citation>
    <scope>NUCLEOTIDE SEQUENCE [LARGE SCALE GENOMIC DNA]</scope>
    <source>
        <strain evidence="2 5">AWRI1613</strain>
    </source>
</reference>